<proteinExistence type="predicted"/>
<evidence type="ECO:0000256" key="6">
    <source>
        <dbReference type="ARBA" id="ARBA00022723"/>
    </source>
</evidence>
<evidence type="ECO:0000256" key="9">
    <source>
        <dbReference type="ARBA" id="ARBA00022833"/>
    </source>
</evidence>
<dbReference type="Pfam" id="PF12483">
    <property type="entry name" value="GIDE"/>
    <property type="match status" value="1"/>
</dbReference>
<keyword evidence="7" id="KW-0863">Zinc-finger</keyword>
<dbReference type="EMBL" id="JAVRIC010000005">
    <property type="protein sequence ID" value="MDT0496808.1"/>
    <property type="molecule type" value="Genomic_DNA"/>
</dbReference>
<comment type="catalytic activity">
    <reaction evidence="1">
        <text>S-ubiquitinyl-[E2 ubiquitin-conjugating enzyme]-L-cysteine + [acceptor protein]-L-lysine = [E2 ubiquitin-conjugating enzyme]-L-cysteine + N(6)-ubiquitinyl-[acceptor protein]-L-lysine.</text>
        <dbReference type="EC" id="2.3.2.27"/>
    </reaction>
</comment>
<keyword evidence="9" id="KW-0862">Zinc</keyword>
<evidence type="ECO:0000256" key="12">
    <source>
        <dbReference type="SAM" id="Phobius"/>
    </source>
</evidence>
<dbReference type="Proteomes" id="UP001254608">
    <property type="component" value="Unassembled WGS sequence"/>
</dbReference>
<comment type="subcellular location">
    <subcellularLocation>
        <location evidence="2">Membrane</location>
        <topology evidence="2">Multi-pass membrane protein</topology>
    </subcellularLocation>
</comment>
<feature type="transmembrane region" description="Helical" evidence="12">
    <location>
        <begin position="284"/>
        <end position="302"/>
    </location>
</feature>
<feature type="domain" description="EF-hand" evidence="13">
    <location>
        <begin position="205"/>
        <end position="240"/>
    </location>
</feature>
<name>A0ABU2WG08_9GAMM</name>
<evidence type="ECO:0000256" key="2">
    <source>
        <dbReference type="ARBA" id="ARBA00004141"/>
    </source>
</evidence>
<evidence type="ECO:0000313" key="14">
    <source>
        <dbReference type="EMBL" id="MDT0496808.1"/>
    </source>
</evidence>
<organism evidence="14 15">
    <name type="scientific">Banduia mediterranea</name>
    <dbReference type="NCBI Taxonomy" id="3075609"/>
    <lineage>
        <taxon>Bacteria</taxon>
        <taxon>Pseudomonadati</taxon>
        <taxon>Pseudomonadota</taxon>
        <taxon>Gammaproteobacteria</taxon>
        <taxon>Nevskiales</taxon>
        <taxon>Algiphilaceae</taxon>
        <taxon>Banduia</taxon>
    </lineage>
</organism>
<evidence type="ECO:0000256" key="10">
    <source>
        <dbReference type="ARBA" id="ARBA00022989"/>
    </source>
</evidence>
<evidence type="ECO:0000256" key="3">
    <source>
        <dbReference type="ARBA" id="ARBA00012483"/>
    </source>
</evidence>
<evidence type="ECO:0000256" key="1">
    <source>
        <dbReference type="ARBA" id="ARBA00000900"/>
    </source>
</evidence>
<keyword evidence="8" id="KW-0833">Ubl conjugation pathway</keyword>
<keyword evidence="11 12" id="KW-0472">Membrane</keyword>
<dbReference type="InterPro" id="IPR018247">
    <property type="entry name" value="EF_Hand_1_Ca_BS"/>
</dbReference>
<keyword evidence="10 12" id="KW-1133">Transmembrane helix</keyword>
<dbReference type="InterPro" id="IPR022170">
    <property type="entry name" value="MUL1-like"/>
</dbReference>
<dbReference type="PROSITE" id="PS00018">
    <property type="entry name" value="EF_HAND_1"/>
    <property type="match status" value="1"/>
</dbReference>
<dbReference type="EC" id="2.3.2.27" evidence="3"/>
<evidence type="ECO:0000256" key="8">
    <source>
        <dbReference type="ARBA" id="ARBA00022786"/>
    </source>
</evidence>
<evidence type="ECO:0000259" key="13">
    <source>
        <dbReference type="PROSITE" id="PS50222"/>
    </source>
</evidence>
<keyword evidence="5 12" id="KW-0812">Transmembrane</keyword>
<keyword evidence="15" id="KW-1185">Reference proteome</keyword>
<accession>A0ABU2WG08</accession>
<evidence type="ECO:0000313" key="15">
    <source>
        <dbReference type="Proteomes" id="UP001254608"/>
    </source>
</evidence>
<keyword evidence="6" id="KW-0479">Metal-binding</keyword>
<feature type="transmembrane region" description="Helical" evidence="12">
    <location>
        <begin position="13"/>
        <end position="32"/>
    </location>
</feature>
<keyword evidence="4" id="KW-0808">Transferase</keyword>
<evidence type="ECO:0000256" key="4">
    <source>
        <dbReference type="ARBA" id="ARBA00022679"/>
    </source>
</evidence>
<dbReference type="PROSITE" id="PS50222">
    <property type="entry name" value="EF_HAND_2"/>
    <property type="match status" value="1"/>
</dbReference>
<reference evidence="14 15" key="1">
    <citation type="submission" date="2023-09" db="EMBL/GenBank/DDBJ databases">
        <authorList>
            <person name="Rey-Velasco X."/>
        </authorList>
    </citation>
    <scope>NUCLEOTIDE SEQUENCE [LARGE SCALE GENOMIC DNA]</scope>
    <source>
        <strain evidence="14 15">W345</strain>
    </source>
</reference>
<evidence type="ECO:0000256" key="7">
    <source>
        <dbReference type="ARBA" id="ARBA00022771"/>
    </source>
</evidence>
<dbReference type="RefSeq" id="WP_311364200.1">
    <property type="nucleotide sequence ID" value="NZ_JAVRIC010000005.1"/>
</dbReference>
<dbReference type="InterPro" id="IPR002048">
    <property type="entry name" value="EF_hand_dom"/>
</dbReference>
<comment type="caution">
    <text evidence="14">The sequence shown here is derived from an EMBL/GenBank/DDBJ whole genome shotgun (WGS) entry which is preliminary data.</text>
</comment>
<evidence type="ECO:0000256" key="5">
    <source>
        <dbReference type="ARBA" id="ARBA00022692"/>
    </source>
</evidence>
<sequence>MRDWFVGASEQEFWVLVSLSAAAGLLMLWLGFRSLHRARLIEDTPTARIRSAHQGYVELEGHARLMAGPTIICPLSYSRCVWYRYSVERRETTTQNGRRRTRWRSVNSGSSDDLFLLADTTGECIVDPDGARVTPSIHRVWYGASPRPDRVPRNGRAWFGFGHYRYTERLILIGDYLYALGQFRTQGIVSQSFSEHEDVRELLADWKRDQRELLARFDANQDGTVDLEEWESARRAAIEQVRARHVEQSLDPDLHVLSRSRDGRPYLLSTRRQEHVVRDYRISAAWRIGLALMLIGLALYALQSRGVGGG</sequence>
<protein>
    <recommendedName>
        <fullName evidence="3">RING-type E3 ubiquitin transferase</fullName>
        <ecNumber evidence="3">2.3.2.27</ecNumber>
    </recommendedName>
</protein>
<evidence type="ECO:0000256" key="11">
    <source>
        <dbReference type="ARBA" id="ARBA00023136"/>
    </source>
</evidence>
<gene>
    <name evidence="14" type="ORF">RM530_05445</name>
</gene>